<reference evidence="1" key="1">
    <citation type="submission" date="2022-07" db="EMBL/GenBank/DDBJ databases">
        <title>Genome Sequence of Phlebia brevispora.</title>
        <authorList>
            <person name="Buettner E."/>
        </authorList>
    </citation>
    <scope>NUCLEOTIDE SEQUENCE</scope>
    <source>
        <strain evidence="1">MPL23</strain>
    </source>
</reference>
<sequence>MDAYDDDDDDDESVLSEGQSDNELAEESAPDEDVLLAAATFSRTGFDQYFTLNSKTSKTSSNVFSDKIPPLDSQEYREATRASSTRSLLVPWLQTGRGQLFRRFTTQLEEGFNLLMYGAGSKREVLNALAMHISGRRRDVCVVNGSNPNCSLKDLLSAIESIPALQAYPSTSGSGVEAQTRRIHRFFSSNDSDKHVYLVIHNIDAPSLRHPKSQAALSLLASCPRIHIVASADNIAFPHLWSFTDIFSRKSALSARADGTSSGGFAWLFHDLTTLAPYDFELAYADRSSIKSASQARLSRSQKDAPGATATALMSESAARHVLASVTEKAKKLFVLLGTKQLELMEETNAATMDPQQLAFSYSALFNMAREDFIATNDTALRALMGEFKDHGLIVSVQGGGGNEAVWIPLRKDALLKVVRDLKQE</sequence>
<proteinExistence type="predicted"/>
<accession>A0ACC1TEV4</accession>
<keyword evidence="2" id="KW-1185">Reference proteome</keyword>
<protein>
    <submittedName>
        <fullName evidence="1">Uncharacterized protein</fullName>
    </submittedName>
</protein>
<organism evidence="1 2">
    <name type="scientific">Phlebia brevispora</name>
    <dbReference type="NCBI Taxonomy" id="194682"/>
    <lineage>
        <taxon>Eukaryota</taxon>
        <taxon>Fungi</taxon>
        <taxon>Dikarya</taxon>
        <taxon>Basidiomycota</taxon>
        <taxon>Agaricomycotina</taxon>
        <taxon>Agaricomycetes</taxon>
        <taxon>Polyporales</taxon>
        <taxon>Meruliaceae</taxon>
        <taxon>Phlebia</taxon>
    </lineage>
</organism>
<dbReference type="EMBL" id="JANHOG010000023">
    <property type="protein sequence ID" value="KAJ3559484.1"/>
    <property type="molecule type" value="Genomic_DNA"/>
</dbReference>
<comment type="caution">
    <text evidence="1">The sequence shown here is derived from an EMBL/GenBank/DDBJ whole genome shotgun (WGS) entry which is preliminary data.</text>
</comment>
<name>A0ACC1TEV4_9APHY</name>
<gene>
    <name evidence="1" type="ORF">NM688_g314</name>
</gene>
<evidence type="ECO:0000313" key="2">
    <source>
        <dbReference type="Proteomes" id="UP001148662"/>
    </source>
</evidence>
<evidence type="ECO:0000313" key="1">
    <source>
        <dbReference type="EMBL" id="KAJ3559484.1"/>
    </source>
</evidence>
<dbReference type="Proteomes" id="UP001148662">
    <property type="component" value="Unassembled WGS sequence"/>
</dbReference>